<dbReference type="SUPFAM" id="SSF88659">
    <property type="entry name" value="Sigma3 and sigma4 domains of RNA polymerase sigma factors"/>
    <property type="match status" value="1"/>
</dbReference>
<keyword evidence="3" id="KW-0731">Sigma factor</keyword>
<dbReference type="AlphaFoldDB" id="A0A940DHB1"/>
<proteinExistence type="inferred from homology"/>
<dbReference type="InterPro" id="IPR013324">
    <property type="entry name" value="RNA_pol_sigma_r3/r4-like"/>
</dbReference>
<dbReference type="Proteomes" id="UP000727857">
    <property type="component" value="Unassembled WGS sequence"/>
</dbReference>
<dbReference type="InterPro" id="IPR007627">
    <property type="entry name" value="RNA_pol_sigma70_r2"/>
</dbReference>
<dbReference type="Pfam" id="PF04542">
    <property type="entry name" value="Sigma70_r2"/>
    <property type="match status" value="1"/>
</dbReference>
<feature type="domain" description="RNA polymerase sigma-70 region 2" evidence="5">
    <location>
        <begin position="23"/>
        <end position="89"/>
    </location>
</feature>
<keyword evidence="4" id="KW-0804">Transcription</keyword>
<dbReference type="Gene3D" id="1.10.10.10">
    <property type="entry name" value="Winged helix-like DNA-binding domain superfamily/Winged helix DNA-binding domain"/>
    <property type="match status" value="1"/>
</dbReference>
<gene>
    <name evidence="6" type="ORF">IAB16_03915</name>
</gene>
<comment type="similarity">
    <text evidence="1">Belongs to the sigma-70 factor family. ECF subfamily.</text>
</comment>
<accession>A0A940DHB1</accession>
<dbReference type="EMBL" id="JADINF010000099">
    <property type="protein sequence ID" value="MBO8424142.1"/>
    <property type="molecule type" value="Genomic_DNA"/>
</dbReference>
<dbReference type="NCBIfam" id="TIGR02937">
    <property type="entry name" value="sigma70-ECF"/>
    <property type="match status" value="1"/>
</dbReference>
<evidence type="ECO:0000256" key="2">
    <source>
        <dbReference type="ARBA" id="ARBA00023015"/>
    </source>
</evidence>
<comment type="caution">
    <text evidence="6">The sequence shown here is derived from an EMBL/GenBank/DDBJ whole genome shotgun (WGS) entry which is preliminary data.</text>
</comment>
<evidence type="ECO:0000256" key="1">
    <source>
        <dbReference type="ARBA" id="ARBA00010641"/>
    </source>
</evidence>
<evidence type="ECO:0000256" key="4">
    <source>
        <dbReference type="ARBA" id="ARBA00023163"/>
    </source>
</evidence>
<dbReference type="Gene3D" id="1.10.1740.10">
    <property type="match status" value="1"/>
</dbReference>
<dbReference type="InterPro" id="IPR036388">
    <property type="entry name" value="WH-like_DNA-bd_sf"/>
</dbReference>
<dbReference type="SUPFAM" id="SSF88946">
    <property type="entry name" value="Sigma2 domain of RNA polymerase sigma factors"/>
    <property type="match status" value="1"/>
</dbReference>
<name>A0A940DHB1_9FIRM</name>
<reference evidence="6" key="1">
    <citation type="submission" date="2020-10" db="EMBL/GenBank/DDBJ databases">
        <authorList>
            <person name="Gilroy R."/>
        </authorList>
    </citation>
    <scope>NUCLEOTIDE SEQUENCE</scope>
    <source>
        <strain evidence="6">517</strain>
    </source>
</reference>
<dbReference type="InterPro" id="IPR013325">
    <property type="entry name" value="RNA_pol_sigma_r2"/>
</dbReference>
<dbReference type="InterPro" id="IPR039425">
    <property type="entry name" value="RNA_pol_sigma-70-like"/>
</dbReference>
<keyword evidence="2" id="KW-0805">Transcription regulation</keyword>
<evidence type="ECO:0000256" key="3">
    <source>
        <dbReference type="ARBA" id="ARBA00023082"/>
    </source>
</evidence>
<evidence type="ECO:0000313" key="7">
    <source>
        <dbReference type="Proteomes" id="UP000727857"/>
    </source>
</evidence>
<evidence type="ECO:0000259" key="5">
    <source>
        <dbReference type="Pfam" id="PF04542"/>
    </source>
</evidence>
<evidence type="ECO:0000313" key="6">
    <source>
        <dbReference type="EMBL" id="MBO8424142.1"/>
    </source>
</evidence>
<dbReference type="PANTHER" id="PTHR43133">
    <property type="entry name" value="RNA POLYMERASE ECF-TYPE SIGMA FACTO"/>
    <property type="match status" value="1"/>
</dbReference>
<dbReference type="PANTHER" id="PTHR43133:SF51">
    <property type="entry name" value="RNA POLYMERASE SIGMA FACTOR"/>
    <property type="match status" value="1"/>
</dbReference>
<reference evidence="6" key="2">
    <citation type="journal article" date="2021" name="PeerJ">
        <title>Extensive microbial diversity within the chicken gut microbiome revealed by metagenomics and culture.</title>
        <authorList>
            <person name="Gilroy R."/>
            <person name="Ravi A."/>
            <person name="Getino M."/>
            <person name="Pursley I."/>
            <person name="Horton D.L."/>
            <person name="Alikhan N.F."/>
            <person name="Baker D."/>
            <person name="Gharbi K."/>
            <person name="Hall N."/>
            <person name="Watson M."/>
            <person name="Adriaenssens E.M."/>
            <person name="Foster-Nyarko E."/>
            <person name="Jarju S."/>
            <person name="Secka A."/>
            <person name="Antonio M."/>
            <person name="Oren A."/>
            <person name="Chaudhuri R.R."/>
            <person name="La Ragione R."/>
            <person name="Hildebrand F."/>
            <person name="Pallen M.J."/>
        </authorList>
    </citation>
    <scope>NUCLEOTIDE SEQUENCE</scope>
    <source>
        <strain evidence="6">517</strain>
    </source>
</reference>
<dbReference type="GO" id="GO:0006352">
    <property type="term" value="P:DNA-templated transcription initiation"/>
    <property type="evidence" value="ECO:0007669"/>
    <property type="project" value="InterPro"/>
</dbReference>
<sequence length="175" mass="20231">MERLFRLAEEISRGNQNAFDELYALTHKAVFLTAYGVLKDRMLAEDVMQDTYLAAFRGMERLREGSNVTGWLTTIARRLAINEYHRRKRVDSTDFSQESGYGARLTYTDKRESLIAEAAEVLDEESYEIVMLAVVAGYKRREIAKMKGLPISTVSWKYKKGLEALKAYLEKEEKR</sequence>
<organism evidence="6 7">
    <name type="scientific">Candidatus Stercoripulliclostridium pullicola</name>
    <dbReference type="NCBI Taxonomy" id="2840953"/>
    <lineage>
        <taxon>Bacteria</taxon>
        <taxon>Bacillati</taxon>
        <taxon>Bacillota</taxon>
        <taxon>Clostridia</taxon>
        <taxon>Eubacteriales</taxon>
        <taxon>Candidatus Stercoripulliclostridium</taxon>
    </lineage>
</organism>
<dbReference type="GO" id="GO:0016987">
    <property type="term" value="F:sigma factor activity"/>
    <property type="evidence" value="ECO:0007669"/>
    <property type="project" value="UniProtKB-KW"/>
</dbReference>
<protein>
    <submittedName>
        <fullName evidence="6">RNA polymerase sigma factor</fullName>
    </submittedName>
</protein>
<dbReference type="InterPro" id="IPR014284">
    <property type="entry name" value="RNA_pol_sigma-70_dom"/>
</dbReference>